<dbReference type="AlphaFoldDB" id="A0A6A6QKE7"/>
<evidence type="ECO:0000313" key="2">
    <source>
        <dbReference type="Proteomes" id="UP000799750"/>
    </source>
</evidence>
<organism evidence="1 2">
    <name type="scientific">Lophium mytilinum</name>
    <dbReference type="NCBI Taxonomy" id="390894"/>
    <lineage>
        <taxon>Eukaryota</taxon>
        <taxon>Fungi</taxon>
        <taxon>Dikarya</taxon>
        <taxon>Ascomycota</taxon>
        <taxon>Pezizomycotina</taxon>
        <taxon>Dothideomycetes</taxon>
        <taxon>Pleosporomycetidae</taxon>
        <taxon>Mytilinidiales</taxon>
        <taxon>Mytilinidiaceae</taxon>
        <taxon>Lophium</taxon>
    </lineage>
</organism>
<gene>
    <name evidence="1" type="ORF">BU16DRAFT_565573</name>
</gene>
<evidence type="ECO:0000313" key="1">
    <source>
        <dbReference type="EMBL" id="KAF2491877.1"/>
    </source>
</evidence>
<keyword evidence="2" id="KW-1185">Reference proteome</keyword>
<name>A0A6A6QKE7_9PEZI</name>
<sequence>MQFVGSRYMGAHWTHSVSFDIDSENGRIGCAALILFPSSVQVELRLPHRRAYDPYRDNGADCWLKRNCWRQVVGDVLWEAKEILAYFDEGNVRFTGCISPQVRTMYLQLLRDIKAGRPSQISSRDILGTCMEYARFVHLRCWPFLGMPRR</sequence>
<dbReference type="OrthoDB" id="5335493at2759"/>
<accession>A0A6A6QKE7</accession>
<protein>
    <submittedName>
        <fullName evidence="1">Uncharacterized protein</fullName>
    </submittedName>
</protein>
<reference evidence="1" key="1">
    <citation type="journal article" date="2020" name="Stud. Mycol.">
        <title>101 Dothideomycetes genomes: a test case for predicting lifestyles and emergence of pathogens.</title>
        <authorList>
            <person name="Haridas S."/>
            <person name="Albert R."/>
            <person name="Binder M."/>
            <person name="Bloem J."/>
            <person name="Labutti K."/>
            <person name="Salamov A."/>
            <person name="Andreopoulos B."/>
            <person name="Baker S."/>
            <person name="Barry K."/>
            <person name="Bills G."/>
            <person name="Bluhm B."/>
            <person name="Cannon C."/>
            <person name="Castanera R."/>
            <person name="Culley D."/>
            <person name="Daum C."/>
            <person name="Ezra D."/>
            <person name="Gonzalez J."/>
            <person name="Henrissat B."/>
            <person name="Kuo A."/>
            <person name="Liang C."/>
            <person name="Lipzen A."/>
            <person name="Lutzoni F."/>
            <person name="Magnuson J."/>
            <person name="Mondo S."/>
            <person name="Nolan M."/>
            <person name="Ohm R."/>
            <person name="Pangilinan J."/>
            <person name="Park H.-J."/>
            <person name="Ramirez L."/>
            <person name="Alfaro M."/>
            <person name="Sun H."/>
            <person name="Tritt A."/>
            <person name="Yoshinaga Y."/>
            <person name="Zwiers L.-H."/>
            <person name="Turgeon B."/>
            <person name="Goodwin S."/>
            <person name="Spatafora J."/>
            <person name="Crous P."/>
            <person name="Grigoriev I."/>
        </authorList>
    </citation>
    <scope>NUCLEOTIDE SEQUENCE</scope>
    <source>
        <strain evidence="1">CBS 269.34</strain>
    </source>
</reference>
<dbReference type="EMBL" id="MU004195">
    <property type="protein sequence ID" value="KAF2491877.1"/>
    <property type="molecule type" value="Genomic_DNA"/>
</dbReference>
<proteinExistence type="predicted"/>
<dbReference type="Proteomes" id="UP000799750">
    <property type="component" value="Unassembled WGS sequence"/>
</dbReference>